<dbReference type="InterPro" id="IPR013882">
    <property type="entry name" value="Ctp1_C"/>
</dbReference>
<keyword evidence="4" id="KW-0175">Coiled coil</keyword>
<evidence type="ECO:0000313" key="8">
    <source>
        <dbReference type="Proteomes" id="UP000053558"/>
    </source>
</evidence>
<name>A0A5M3MBE9_CONPW</name>
<dbReference type="PANTHER" id="PTHR15107:SF0">
    <property type="entry name" value="DNA ENDONUCLEASE ACTIVATOR CTP1 C-TERMINAL DOMAIN-CONTAINING PROTEIN"/>
    <property type="match status" value="1"/>
</dbReference>
<keyword evidence="8" id="KW-1185">Reference proteome</keyword>
<feature type="region of interest" description="Disordered" evidence="5">
    <location>
        <begin position="145"/>
        <end position="195"/>
    </location>
</feature>
<feature type="compositionally biased region" description="Acidic residues" evidence="5">
    <location>
        <begin position="389"/>
        <end position="398"/>
    </location>
</feature>
<dbReference type="InterPro" id="IPR033316">
    <property type="entry name" value="RBBP8-like"/>
</dbReference>
<evidence type="ECO:0000259" key="6">
    <source>
        <dbReference type="Pfam" id="PF08573"/>
    </source>
</evidence>
<keyword evidence="3" id="KW-0539">Nucleus</keyword>
<dbReference type="KEGG" id="cput:CONPUDRAFT_131453"/>
<dbReference type="OrthoDB" id="5801062at2759"/>
<proteinExistence type="predicted"/>
<comment type="caution">
    <text evidence="7">The sequence shown here is derived from an EMBL/GenBank/DDBJ whole genome shotgun (WGS) entry which is preliminary data.</text>
</comment>
<evidence type="ECO:0000313" key="7">
    <source>
        <dbReference type="EMBL" id="EIW75951.1"/>
    </source>
</evidence>
<comment type="subcellular location">
    <subcellularLocation>
        <location evidence="1">Nucleus</location>
    </subcellularLocation>
</comment>
<feature type="compositionally biased region" description="Polar residues" evidence="5">
    <location>
        <begin position="207"/>
        <end position="216"/>
    </location>
</feature>
<feature type="compositionally biased region" description="Basic and acidic residues" evidence="5">
    <location>
        <begin position="112"/>
        <end position="124"/>
    </location>
</feature>
<feature type="region of interest" description="Disordered" evidence="5">
    <location>
        <begin position="103"/>
        <end position="124"/>
    </location>
</feature>
<dbReference type="GO" id="GO:0010792">
    <property type="term" value="P:DNA double-strand break processing involved in repair via single-strand annealing"/>
    <property type="evidence" value="ECO:0007669"/>
    <property type="project" value="TreeGrafter"/>
</dbReference>
<dbReference type="Proteomes" id="UP000053558">
    <property type="component" value="Unassembled WGS sequence"/>
</dbReference>
<dbReference type="PANTHER" id="PTHR15107">
    <property type="entry name" value="RETINOBLASTOMA BINDING PROTEIN 8"/>
    <property type="match status" value="1"/>
</dbReference>
<feature type="region of interest" description="Disordered" evidence="5">
    <location>
        <begin position="289"/>
        <end position="402"/>
    </location>
</feature>
<keyword evidence="2" id="KW-0227">DNA damage</keyword>
<evidence type="ECO:0000256" key="4">
    <source>
        <dbReference type="SAM" id="Coils"/>
    </source>
</evidence>
<gene>
    <name evidence="7" type="ORF">CONPUDRAFT_131453</name>
</gene>
<dbReference type="GO" id="GO:0005634">
    <property type="term" value="C:nucleus"/>
    <property type="evidence" value="ECO:0007669"/>
    <property type="project" value="UniProtKB-SubCell"/>
</dbReference>
<organism evidence="7 8">
    <name type="scientific">Coniophora puteana (strain RWD-64-598)</name>
    <name type="common">Brown rot fungus</name>
    <dbReference type="NCBI Taxonomy" id="741705"/>
    <lineage>
        <taxon>Eukaryota</taxon>
        <taxon>Fungi</taxon>
        <taxon>Dikarya</taxon>
        <taxon>Basidiomycota</taxon>
        <taxon>Agaricomycotina</taxon>
        <taxon>Agaricomycetes</taxon>
        <taxon>Agaricomycetidae</taxon>
        <taxon>Boletales</taxon>
        <taxon>Coniophorineae</taxon>
        <taxon>Coniophoraceae</taxon>
        <taxon>Coniophora</taxon>
    </lineage>
</organism>
<evidence type="ECO:0000256" key="3">
    <source>
        <dbReference type="ARBA" id="ARBA00023242"/>
    </source>
</evidence>
<dbReference type="AlphaFoldDB" id="A0A5M3MBE9"/>
<dbReference type="Pfam" id="PF08573">
    <property type="entry name" value="SAE2"/>
    <property type="match status" value="2"/>
</dbReference>
<feature type="compositionally biased region" description="Basic and acidic residues" evidence="5">
    <location>
        <begin position="449"/>
        <end position="461"/>
    </location>
</feature>
<protein>
    <recommendedName>
        <fullName evidence="6">DNA endonuclease activator Ctp1 C-terminal domain-containing protein</fullName>
    </recommendedName>
</protein>
<feature type="compositionally biased region" description="Low complexity" evidence="5">
    <location>
        <begin position="351"/>
        <end position="363"/>
    </location>
</feature>
<evidence type="ECO:0000256" key="5">
    <source>
        <dbReference type="SAM" id="MobiDB-lite"/>
    </source>
</evidence>
<sequence>MPPNPATDARLNAALCAKVASLHTELTHLRQRYDALLEAKEQAEEKARQASEKQQDEHDKYNGFRIWFVSAYREGKHGEIRRIVKDMEQQLNKDVVCFVEKEGGTGKKKKGKENEKANEGKAETKLEDEVKVKIEAKEDFRVLGGSSAINDAPRRPCTPPSTDLPDFRDPHLLSTPGRSSASSGRSTSSPMSTSSKHIVISAHTTTIKSEPQSQLPSEHHHSPAHRAIHGSSRAENTTTINSAFTINPDANGGRAYAYDSVVRNRDERRHMDAGDCECCHAYYEGVGPMPPRLQQPLWRSPSTTPRKKKEKQKERFGAARTEPRQQHPKSRPYPSPHRDRTHSSSVHCRPAVSSSASASASTSGVNTGLSASTSNGGPSSRRKRRDSFDDPSDNEEAENAQRDIEAHKKAISKHRYHWQRAKTPPGYWDIGFPSTQEADALNARASAMHRDKMRAVEREAARGNGKYMMRK</sequence>
<feature type="compositionally biased region" description="Polar residues" evidence="5">
    <location>
        <begin position="364"/>
        <end position="378"/>
    </location>
</feature>
<feature type="coiled-coil region" evidence="4">
    <location>
        <begin position="26"/>
        <end position="60"/>
    </location>
</feature>
<feature type="compositionally biased region" description="Low complexity" evidence="5">
    <location>
        <begin position="174"/>
        <end position="195"/>
    </location>
</feature>
<dbReference type="RefSeq" id="XP_007773944.1">
    <property type="nucleotide sequence ID" value="XM_007775754.1"/>
</dbReference>
<evidence type="ECO:0000256" key="1">
    <source>
        <dbReference type="ARBA" id="ARBA00004123"/>
    </source>
</evidence>
<accession>A0A5M3MBE9</accession>
<dbReference type="GO" id="GO:0003684">
    <property type="term" value="F:damaged DNA binding"/>
    <property type="evidence" value="ECO:0007669"/>
    <property type="project" value="TreeGrafter"/>
</dbReference>
<feature type="compositionally biased region" description="Basic and acidic residues" evidence="5">
    <location>
        <begin position="311"/>
        <end position="325"/>
    </location>
</feature>
<feature type="region of interest" description="Disordered" evidence="5">
    <location>
        <begin position="449"/>
        <end position="471"/>
    </location>
</feature>
<evidence type="ECO:0000256" key="2">
    <source>
        <dbReference type="ARBA" id="ARBA00022763"/>
    </source>
</evidence>
<feature type="domain" description="DNA endonuclease activator Ctp1 C-terminal" evidence="6">
    <location>
        <begin position="257"/>
        <end position="318"/>
    </location>
</feature>
<feature type="domain" description="DNA endonuclease activator Ctp1 C-terminal" evidence="6">
    <location>
        <begin position="390"/>
        <end position="437"/>
    </location>
</feature>
<dbReference type="EMBL" id="JH711587">
    <property type="protein sequence ID" value="EIW75951.1"/>
    <property type="molecule type" value="Genomic_DNA"/>
</dbReference>
<feature type="region of interest" description="Disordered" evidence="5">
    <location>
        <begin position="207"/>
        <end position="236"/>
    </location>
</feature>
<dbReference type="GeneID" id="19200344"/>
<reference evidence="8" key="1">
    <citation type="journal article" date="2012" name="Science">
        <title>The Paleozoic origin of enzymatic lignin decomposition reconstructed from 31 fungal genomes.</title>
        <authorList>
            <person name="Floudas D."/>
            <person name="Binder M."/>
            <person name="Riley R."/>
            <person name="Barry K."/>
            <person name="Blanchette R.A."/>
            <person name="Henrissat B."/>
            <person name="Martinez A.T."/>
            <person name="Otillar R."/>
            <person name="Spatafora J.W."/>
            <person name="Yadav J.S."/>
            <person name="Aerts A."/>
            <person name="Benoit I."/>
            <person name="Boyd A."/>
            <person name="Carlson A."/>
            <person name="Copeland A."/>
            <person name="Coutinho P.M."/>
            <person name="de Vries R.P."/>
            <person name="Ferreira P."/>
            <person name="Findley K."/>
            <person name="Foster B."/>
            <person name="Gaskell J."/>
            <person name="Glotzer D."/>
            <person name="Gorecki P."/>
            <person name="Heitman J."/>
            <person name="Hesse C."/>
            <person name="Hori C."/>
            <person name="Igarashi K."/>
            <person name="Jurgens J.A."/>
            <person name="Kallen N."/>
            <person name="Kersten P."/>
            <person name="Kohler A."/>
            <person name="Kuees U."/>
            <person name="Kumar T.K.A."/>
            <person name="Kuo A."/>
            <person name="LaButti K."/>
            <person name="Larrondo L.F."/>
            <person name="Lindquist E."/>
            <person name="Ling A."/>
            <person name="Lombard V."/>
            <person name="Lucas S."/>
            <person name="Lundell T."/>
            <person name="Martin R."/>
            <person name="McLaughlin D.J."/>
            <person name="Morgenstern I."/>
            <person name="Morin E."/>
            <person name="Murat C."/>
            <person name="Nagy L.G."/>
            <person name="Nolan M."/>
            <person name="Ohm R.A."/>
            <person name="Patyshakuliyeva A."/>
            <person name="Rokas A."/>
            <person name="Ruiz-Duenas F.J."/>
            <person name="Sabat G."/>
            <person name="Salamov A."/>
            <person name="Samejima M."/>
            <person name="Schmutz J."/>
            <person name="Slot J.C."/>
            <person name="St John F."/>
            <person name="Stenlid J."/>
            <person name="Sun H."/>
            <person name="Sun S."/>
            <person name="Syed K."/>
            <person name="Tsang A."/>
            <person name="Wiebenga A."/>
            <person name="Young D."/>
            <person name="Pisabarro A."/>
            <person name="Eastwood D.C."/>
            <person name="Martin F."/>
            <person name="Cullen D."/>
            <person name="Grigoriev I.V."/>
            <person name="Hibbett D.S."/>
        </authorList>
    </citation>
    <scope>NUCLEOTIDE SEQUENCE [LARGE SCALE GENOMIC DNA]</scope>
    <source>
        <strain evidence="8">RWD-64-598 SS2</strain>
    </source>
</reference>